<evidence type="ECO:0000313" key="5">
    <source>
        <dbReference type="Proteomes" id="UP000193355"/>
    </source>
</evidence>
<keyword evidence="2" id="KW-0813">Transport</keyword>
<dbReference type="STRING" id="561720.SAMN06275492_101135"/>
<comment type="similarity">
    <text evidence="1">Belongs to the V-ATPase V0D/AC39 subunit family.</text>
</comment>
<dbReference type="Gene3D" id="1.20.1690.10">
    <property type="entry name" value="V-type ATP synthase subunit C domain"/>
    <property type="match status" value="2"/>
</dbReference>
<organism evidence="4 5">
    <name type="scientific">Dethiosulfovibrio salsuginis</name>
    <dbReference type="NCBI Taxonomy" id="561720"/>
    <lineage>
        <taxon>Bacteria</taxon>
        <taxon>Thermotogati</taxon>
        <taxon>Synergistota</taxon>
        <taxon>Synergistia</taxon>
        <taxon>Synergistales</taxon>
        <taxon>Dethiosulfovibrionaceae</taxon>
        <taxon>Dethiosulfovibrio</taxon>
    </lineage>
</organism>
<dbReference type="SUPFAM" id="SSF103486">
    <property type="entry name" value="V-type ATP synthase subunit C"/>
    <property type="match status" value="1"/>
</dbReference>
<evidence type="ECO:0000313" key="4">
    <source>
        <dbReference type="EMBL" id="SMG09617.1"/>
    </source>
</evidence>
<dbReference type="EMBL" id="FXBB01000001">
    <property type="protein sequence ID" value="SMG09617.1"/>
    <property type="molecule type" value="Genomic_DNA"/>
</dbReference>
<accession>A0A1X7I708</accession>
<gene>
    <name evidence="4" type="ORF">SAMN06275492_101135</name>
</gene>
<proteinExistence type="inferred from homology"/>
<dbReference type="Gene3D" id="1.10.132.50">
    <property type="entry name" value="ATP synthase (C/AC39) subunit, domain 3"/>
    <property type="match status" value="1"/>
</dbReference>
<dbReference type="GO" id="GO:0046961">
    <property type="term" value="F:proton-transporting ATPase activity, rotational mechanism"/>
    <property type="evidence" value="ECO:0007669"/>
    <property type="project" value="InterPro"/>
</dbReference>
<dbReference type="InterPro" id="IPR036079">
    <property type="entry name" value="ATPase_csu/dsu_sf"/>
</dbReference>
<dbReference type="InterPro" id="IPR002843">
    <property type="entry name" value="ATPase_V0-cplx_csu/dsu"/>
</dbReference>
<dbReference type="Pfam" id="PF01992">
    <property type="entry name" value="vATP-synt_AC39"/>
    <property type="match status" value="1"/>
</dbReference>
<keyword evidence="5" id="KW-1185">Reference proteome</keyword>
<dbReference type="Proteomes" id="UP000193355">
    <property type="component" value="Unassembled WGS sequence"/>
</dbReference>
<keyword evidence="3" id="KW-0406">Ion transport</keyword>
<reference evidence="5" key="1">
    <citation type="submission" date="2017-04" db="EMBL/GenBank/DDBJ databases">
        <authorList>
            <person name="Varghese N."/>
            <person name="Submissions S."/>
        </authorList>
    </citation>
    <scope>NUCLEOTIDE SEQUENCE [LARGE SCALE GENOMIC DNA]</scope>
    <source>
        <strain evidence="5">USBA 82</strain>
    </source>
</reference>
<dbReference type="InterPro" id="IPR035067">
    <property type="entry name" value="V-type_ATPase_csu/dsu"/>
</dbReference>
<protein>
    <submittedName>
        <fullName evidence="4">V/A-type H+-transporting ATPase subunit C</fullName>
    </submittedName>
</protein>
<evidence type="ECO:0000256" key="1">
    <source>
        <dbReference type="ARBA" id="ARBA00006709"/>
    </source>
</evidence>
<dbReference type="InterPro" id="IPR044911">
    <property type="entry name" value="V-type_ATPase_csu/dsu_dom_3"/>
</dbReference>
<name>A0A1X7I708_9BACT</name>
<evidence type="ECO:0000256" key="3">
    <source>
        <dbReference type="ARBA" id="ARBA00023065"/>
    </source>
</evidence>
<evidence type="ECO:0000256" key="2">
    <source>
        <dbReference type="ARBA" id="ARBA00022448"/>
    </source>
</evidence>
<sequence>MKGPYASHYRRELVTAKSSILERIERATTSGASERLRSVFEFSTGEAKELIPVLSVRGDMFNARILLRRFTERDNRSGQPQWHDYGPLGSFFFDSLWRECVSPMEAVERCYTSSEPTAIPLAHSLEAFIESSDFMIAERCYMSEIISWSLKPLNGLSPGEDKVREFVGRSVDLWNIQIWFRKSLSRNKDIGQHWDYLDGGTITPDIFERSSSIADLLSDTIWNDSLKLSSRSFPELGRKLQLDFLKWQIALFRLDILGIGVAIAYMARQILEWRNMEILAVGLSANLAPDRIRNLLWRL</sequence>
<dbReference type="AlphaFoldDB" id="A0A1X7I708"/>